<reference evidence="13" key="2">
    <citation type="journal article" date="2007" name="Science">
        <title>Draft genome sequence of the sexually transmitted pathogen Trichomonas vaginalis.</title>
        <authorList>
            <person name="Carlton J.M."/>
            <person name="Hirt R.P."/>
            <person name="Silva J.C."/>
            <person name="Delcher A.L."/>
            <person name="Schatz M."/>
            <person name="Zhao Q."/>
            <person name="Wortman J.R."/>
            <person name="Bidwell S.L."/>
            <person name="Alsmark U.C.M."/>
            <person name="Besteiro S."/>
            <person name="Sicheritz-Ponten T."/>
            <person name="Noel C.J."/>
            <person name="Dacks J.B."/>
            <person name="Foster P.G."/>
            <person name="Simillion C."/>
            <person name="Van de Peer Y."/>
            <person name="Miranda-Saavedra D."/>
            <person name="Barton G.J."/>
            <person name="Westrop G.D."/>
            <person name="Mueller S."/>
            <person name="Dessi D."/>
            <person name="Fiori P.L."/>
            <person name="Ren Q."/>
            <person name="Paulsen I."/>
            <person name="Zhang H."/>
            <person name="Bastida-Corcuera F.D."/>
            <person name="Simoes-Barbosa A."/>
            <person name="Brown M.T."/>
            <person name="Hayes R.D."/>
            <person name="Mukherjee M."/>
            <person name="Okumura C.Y."/>
            <person name="Schneider R."/>
            <person name="Smith A.J."/>
            <person name="Vanacova S."/>
            <person name="Villalvazo M."/>
            <person name="Haas B.J."/>
            <person name="Pertea M."/>
            <person name="Feldblyum T.V."/>
            <person name="Utterback T.R."/>
            <person name="Shu C.L."/>
            <person name="Osoegawa K."/>
            <person name="de Jong P.J."/>
            <person name="Hrdy I."/>
            <person name="Horvathova L."/>
            <person name="Zubacova Z."/>
            <person name="Dolezal P."/>
            <person name="Malik S.B."/>
            <person name="Logsdon J.M. Jr."/>
            <person name="Henze K."/>
            <person name="Gupta A."/>
            <person name="Wang C.C."/>
            <person name="Dunne R.L."/>
            <person name="Upcroft J.A."/>
            <person name="Upcroft P."/>
            <person name="White O."/>
            <person name="Salzberg S.L."/>
            <person name="Tang P."/>
            <person name="Chiu C.-H."/>
            <person name="Lee Y.-S."/>
            <person name="Embley T.M."/>
            <person name="Coombs G.H."/>
            <person name="Mottram J.C."/>
            <person name="Tachezy J."/>
            <person name="Fraser-Liggett C.M."/>
            <person name="Johnson P.J."/>
        </authorList>
    </citation>
    <scope>NUCLEOTIDE SEQUENCE [LARGE SCALE GENOMIC DNA]</scope>
    <source>
        <strain evidence="13">G3</strain>
    </source>
</reference>
<dbReference type="Gene3D" id="3.90.550.50">
    <property type="match status" value="1"/>
</dbReference>
<comment type="pathway">
    <text evidence="2">Protein modification; protein glycosylation.</text>
</comment>
<dbReference type="InParanoid" id="A2FZH2"/>
<evidence type="ECO:0000256" key="6">
    <source>
        <dbReference type="ARBA" id="ARBA00022679"/>
    </source>
</evidence>
<dbReference type="KEGG" id="tva:4747362"/>
<keyword evidence="14" id="KW-1185">Reference proteome</keyword>
<dbReference type="OrthoDB" id="3737at2759"/>
<evidence type="ECO:0000313" key="14">
    <source>
        <dbReference type="Proteomes" id="UP000001542"/>
    </source>
</evidence>
<evidence type="ECO:0000256" key="9">
    <source>
        <dbReference type="ARBA" id="ARBA00022968"/>
    </source>
</evidence>
<accession>A2FZH2</accession>
<keyword evidence="9" id="KW-0735">Signal-anchor</keyword>
<dbReference type="InterPro" id="IPR003378">
    <property type="entry name" value="Fringe-like_glycosylTrfase"/>
</dbReference>
<keyword evidence="7" id="KW-0812">Transmembrane</keyword>
<dbReference type="PANTHER" id="PTHR23033:SF47">
    <property type="entry name" value="APPLE DOMAIN-CONTAINING PROTEIN-RELATED"/>
    <property type="match status" value="1"/>
</dbReference>
<dbReference type="InterPro" id="IPR026050">
    <property type="entry name" value="C1GALT1/C1GALT1_chp1"/>
</dbReference>
<keyword evidence="5" id="KW-0328">Glycosyltransferase</keyword>
<evidence type="ECO:0000256" key="5">
    <source>
        <dbReference type="ARBA" id="ARBA00022676"/>
    </source>
</evidence>
<comment type="subcellular location">
    <subcellularLocation>
        <location evidence="1">Membrane</location>
        <topology evidence="1">Single-pass type II membrane protein</topology>
    </subcellularLocation>
</comment>
<comment type="similarity">
    <text evidence="3">Belongs to the glycosyltransferase 31 family. Beta3-Gal-T subfamily.</text>
</comment>
<dbReference type="EC" id="2.4.1.122" evidence="4"/>
<evidence type="ECO:0000256" key="11">
    <source>
        <dbReference type="ARBA" id="ARBA00023136"/>
    </source>
</evidence>
<keyword evidence="8" id="KW-0547">Nucleotide-binding</keyword>
<name>A2FZH2_TRIV3</name>
<sequence length="359" mass="41394">MTQTWMQNIPEIDVYMQSLDNETYGYLQKNIGNSNLHLNIIPISQPCLIGTTNDNGWNHAQALHTVSYKYAYEKNPNKKIYVFLDDDTYFFPQSLISQINSEVLNGPYAFGCVYGSYIEIEKFYNPKRTSNHVFINGGGGIVVTKELLKLISEKNSLLTTAFVSHKFPSDMKLATFIDSIIGPIENYLLAWPGQSNAESPYTLIAELGILKTFPVGFPRISFHHIIDEDVQRLWRSSSSIFANKTVYWDNFSTQVIKVPFDDEIVNFAFGYAFYNDKLQNESCFSIENPVPDNIEAPKYYRQRYNCNVTVYYHCNGKSNEIILEKFSNDAYHFSIQCPSPVPYINKRHIDVKYFDYDPN</sequence>
<keyword evidence="6" id="KW-0808">Transferase</keyword>
<evidence type="ECO:0000256" key="1">
    <source>
        <dbReference type="ARBA" id="ARBA00004606"/>
    </source>
</evidence>
<evidence type="ECO:0000256" key="7">
    <source>
        <dbReference type="ARBA" id="ARBA00022692"/>
    </source>
</evidence>
<proteinExistence type="inferred from homology"/>
<feature type="domain" description="Fringe-like glycosyltransferase" evidence="12">
    <location>
        <begin position="54"/>
        <end position="181"/>
    </location>
</feature>
<dbReference type="VEuPathDB" id="TrichDB:TVAGG3_0791360"/>
<dbReference type="RefSeq" id="XP_001302620.1">
    <property type="nucleotide sequence ID" value="XM_001302619.1"/>
</dbReference>
<dbReference type="GO" id="GO:0016020">
    <property type="term" value="C:membrane"/>
    <property type="evidence" value="ECO:0007669"/>
    <property type="project" value="UniProtKB-SubCell"/>
</dbReference>
<evidence type="ECO:0000313" key="13">
    <source>
        <dbReference type="EMBL" id="EAX89690.1"/>
    </source>
</evidence>
<dbReference type="VEuPathDB" id="TrichDB:TVAG_052680"/>
<gene>
    <name evidence="13" type="ORF">TVAG_052680</name>
</gene>
<reference evidence="13" key="1">
    <citation type="submission" date="2006-10" db="EMBL/GenBank/DDBJ databases">
        <authorList>
            <person name="Amadeo P."/>
            <person name="Zhao Q."/>
            <person name="Wortman J."/>
            <person name="Fraser-Liggett C."/>
            <person name="Carlton J."/>
        </authorList>
    </citation>
    <scope>NUCLEOTIDE SEQUENCE</scope>
    <source>
        <strain evidence="13">G3</strain>
    </source>
</reference>
<evidence type="ECO:0000259" key="12">
    <source>
        <dbReference type="Pfam" id="PF02434"/>
    </source>
</evidence>
<dbReference type="Pfam" id="PF02434">
    <property type="entry name" value="Fringe"/>
    <property type="match status" value="1"/>
</dbReference>
<protein>
    <recommendedName>
        <fullName evidence="4">N-acetylgalactosaminide beta-1,3-galactosyltransferase</fullName>
        <ecNumber evidence="4">2.4.1.122</ecNumber>
    </recommendedName>
</protein>
<keyword evidence="10" id="KW-1133">Transmembrane helix</keyword>
<dbReference type="GO" id="GO:0016263">
    <property type="term" value="F:glycoprotein-N-acetylgalactosamine 3-beta-galactosyltransferase activity"/>
    <property type="evidence" value="ECO:0007669"/>
    <property type="project" value="UniProtKB-EC"/>
</dbReference>
<evidence type="ECO:0000256" key="2">
    <source>
        <dbReference type="ARBA" id="ARBA00004922"/>
    </source>
</evidence>
<dbReference type="EMBL" id="DS114176">
    <property type="protein sequence ID" value="EAX89690.1"/>
    <property type="molecule type" value="Genomic_DNA"/>
</dbReference>
<keyword evidence="11" id="KW-0472">Membrane</keyword>
<dbReference type="Proteomes" id="UP000001542">
    <property type="component" value="Unassembled WGS sequence"/>
</dbReference>
<dbReference type="PANTHER" id="PTHR23033">
    <property type="entry name" value="BETA1,3-GALACTOSYLTRANSFERASE"/>
    <property type="match status" value="1"/>
</dbReference>
<dbReference type="AlphaFoldDB" id="A2FZH2"/>
<evidence type="ECO:0000256" key="4">
    <source>
        <dbReference type="ARBA" id="ARBA00012557"/>
    </source>
</evidence>
<evidence type="ECO:0000256" key="10">
    <source>
        <dbReference type="ARBA" id="ARBA00022989"/>
    </source>
</evidence>
<organism evidence="13 14">
    <name type="scientific">Trichomonas vaginalis (strain ATCC PRA-98 / G3)</name>
    <dbReference type="NCBI Taxonomy" id="412133"/>
    <lineage>
        <taxon>Eukaryota</taxon>
        <taxon>Metamonada</taxon>
        <taxon>Parabasalia</taxon>
        <taxon>Trichomonadida</taxon>
        <taxon>Trichomonadidae</taxon>
        <taxon>Trichomonas</taxon>
    </lineage>
</organism>
<dbReference type="GO" id="GO:0000166">
    <property type="term" value="F:nucleotide binding"/>
    <property type="evidence" value="ECO:0007669"/>
    <property type="project" value="UniProtKB-KW"/>
</dbReference>
<evidence type="ECO:0000256" key="8">
    <source>
        <dbReference type="ARBA" id="ARBA00022741"/>
    </source>
</evidence>
<evidence type="ECO:0000256" key="3">
    <source>
        <dbReference type="ARBA" id="ARBA00006462"/>
    </source>
</evidence>